<gene>
    <name evidence="1" type="ORF">BpHYR1_043049</name>
</gene>
<accession>A0A3M7QVK2</accession>
<evidence type="ECO:0000313" key="2">
    <source>
        <dbReference type="Proteomes" id="UP000276133"/>
    </source>
</evidence>
<name>A0A3M7QVK2_BRAPC</name>
<evidence type="ECO:0000313" key="1">
    <source>
        <dbReference type="EMBL" id="RNA15386.1"/>
    </source>
</evidence>
<dbReference type="Proteomes" id="UP000276133">
    <property type="component" value="Unassembled WGS sequence"/>
</dbReference>
<proteinExistence type="predicted"/>
<comment type="caution">
    <text evidence="1">The sequence shown here is derived from an EMBL/GenBank/DDBJ whole genome shotgun (WGS) entry which is preliminary data.</text>
</comment>
<dbReference type="EMBL" id="REGN01004962">
    <property type="protein sequence ID" value="RNA15386.1"/>
    <property type="molecule type" value="Genomic_DNA"/>
</dbReference>
<protein>
    <submittedName>
        <fullName evidence="1">Uncharacterized protein</fullName>
    </submittedName>
</protein>
<organism evidence="1 2">
    <name type="scientific">Brachionus plicatilis</name>
    <name type="common">Marine rotifer</name>
    <name type="synonym">Brachionus muelleri</name>
    <dbReference type="NCBI Taxonomy" id="10195"/>
    <lineage>
        <taxon>Eukaryota</taxon>
        <taxon>Metazoa</taxon>
        <taxon>Spiralia</taxon>
        <taxon>Gnathifera</taxon>
        <taxon>Rotifera</taxon>
        <taxon>Eurotatoria</taxon>
        <taxon>Monogononta</taxon>
        <taxon>Pseudotrocha</taxon>
        <taxon>Ploima</taxon>
        <taxon>Brachionidae</taxon>
        <taxon>Brachionus</taxon>
    </lineage>
</organism>
<reference evidence="1 2" key="1">
    <citation type="journal article" date="2018" name="Sci. Rep.">
        <title>Genomic signatures of local adaptation to the degree of environmental predictability in rotifers.</title>
        <authorList>
            <person name="Franch-Gras L."/>
            <person name="Hahn C."/>
            <person name="Garcia-Roger E.M."/>
            <person name="Carmona M.J."/>
            <person name="Serra M."/>
            <person name="Gomez A."/>
        </authorList>
    </citation>
    <scope>NUCLEOTIDE SEQUENCE [LARGE SCALE GENOMIC DNA]</scope>
    <source>
        <strain evidence="1">HYR1</strain>
    </source>
</reference>
<keyword evidence="2" id="KW-1185">Reference proteome</keyword>
<dbReference type="AlphaFoldDB" id="A0A3M7QVK2"/>
<sequence length="83" mass="9879">MSSKCLNLTLNTVNIFNLKVNDSQKLKETVWNKNNIIYILFLHKTIRKKNKTLEKRFYFEYDEGVSIVHFNRNGTLIARWSLA</sequence>